<dbReference type="FunFam" id="3.40.50.720:FF:000065">
    <property type="entry name" value="UDP-glucuronic acid decarboxylase 1"/>
    <property type="match status" value="1"/>
</dbReference>
<evidence type="ECO:0000313" key="15">
    <source>
        <dbReference type="Proteomes" id="UP000268469"/>
    </source>
</evidence>
<evidence type="ECO:0000256" key="8">
    <source>
        <dbReference type="ARBA" id="ARBA00023034"/>
    </source>
</evidence>
<sequence length="305" mass="34338">MRVLITGGAGFIGSHLVDFYLREGAEVVVVDNLITGSRENLSDHKRLTLVEEDVSGKLSVTGPFDLIFHLASPASPKDYLRLPIETLRTGSVGTINTLELARSCRARYILASTSEVYGDPQVHPQEESYFGNVNPVGPRSVYDEAKRFAEAVTFAYQRKYGLKTTIIRIFNTYGPRMKKEDGRAIPTFFAQALRNEPITVFGDGNQTRSFCYIDDLIRGMVGLTRIDHPGPINLGNPDEYRIIELATMIKEITNSASPITFAPPLEDDPRRRCPDISLVRSLIGWQPEIPLKEGLRRYYEWIRDI</sequence>
<dbReference type="Pfam" id="PF01370">
    <property type="entry name" value="Epimerase"/>
    <property type="match status" value="1"/>
</dbReference>
<dbReference type="PANTHER" id="PTHR43078:SF6">
    <property type="entry name" value="UDP-GLUCURONIC ACID DECARBOXYLASE 1"/>
    <property type="match status" value="1"/>
</dbReference>
<keyword evidence="5" id="KW-0735">Signal-anchor</keyword>
<keyword evidence="11" id="KW-0456">Lyase</keyword>
<comment type="cofactor">
    <cofactor evidence="1">
        <name>NAD(+)</name>
        <dbReference type="ChEBI" id="CHEBI:57540"/>
    </cofactor>
</comment>
<dbReference type="CDD" id="cd05230">
    <property type="entry name" value="UGD_SDR_e"/>
    <property type="match status" value="1"/>
</dbReference>
<dbReference type="GO" id="GO:0070403">
    <property type="term" value="F:NAD+ binding"/>
    <property type="evidence" value="ECO:0007669"/>
    <property type="project" value="InterPro"/>
</dbReference>
<dbReference type="GO" id="GO:0005737">
    <property type="term" value="C:cytoplasm"/>
    <property type="evidence" value="ECO:0007669"/>
    <property type="project" value="TreeGrafter"/>
</dbReference>
<dbReference type="InterPro" id="IPR044516">
    <property type="entry name" value="UXS-like"/>
</dbReference>
<evidence type="ECO:0000256" key="9">
    <source>
        <dbReference type="ARBA" id="ARBA00023136"/>
    </source>
</evidence>
<keyword evidence="7" id="KW-0520">NAD</keyword>
<name>A0A660SK94_UNCW3</name>
<evidence type="ECO:0000256" key="11">
    <source>
        <dbReference type="ARBA" id="ARBA00023239"/>
    </source>
</evidence>
<dbReference type="InterPro" id="IPR036291">
    <property type="entry name" value="NAD(P)-bd_dom_sf"/>
</dbReference>
<dbReference type="AlphaFoldDB" id="A0A660SK94"/>
<evidence type="ECO:0000256" key="10">
    <source>
        <dbReference type="ARBA" id="ARBA00023180"/>
    </source>
</evidence>
<dbReference type="UniPathway" id="UPA00796">
    <property type="reaction ID" value="UER00771"/>
</dbReference>
<evidence type="ECO:0000256" key="5">
    <source>
        <dbReference type="ARBA" id="ARBA00022968"/>
    </source>
</evidence>
<keyword evidence="10" id="KW-0325">Glycoprotein</keyword>
<reference evidence="14 15" key="1">
    <citation type="submission" date="2018-06" db="EMBL/GenBank/DDBJ databases">
        <title>Extensive metabolic versatility and redundancy in microbially diverse, dynamic hydrothermal sediments.</title>
        <authorList>
            <person name="Dombrowski N."/>
            <person name="Teske A."/>
            <person name="Baker B.J."/>
        </authorList>
    </citation>
    <scope>NUCLEOTIDE SEQUENCE [LARGE SCALE GENOMIC DNA]</scope>
    <source>
        <strain evidence="14">B36_G15</strain>
    </source>
</reference>
<dbReference type="PANTHER" id="PTHR43078">
    <property type="entry name" value="UDP-GLUCURONIC ACID DECARBOXYLASE-RELATED"/>
    <property type="match status" value="1"/>
</dbReference>
<evidence type="ECO:0000256" key="4">
    <source>
        <dbReference type="ARBA" id="ARBA00022793"/>
    </source>
</evidence>
<evidence type="ECO:0000256" key="2">
    <source>
        <dbReference type="ARBA" id="ARBA00004323"/>
    </source>
</evidence>
<keyword evidence="9" id="KW-0472">Membrane</keyword>
<evidence type="ECO:0000256" key="1">
    <source>
        <dbReference type="ARBA" id="ARBA00001911"/>
    </source>
</evidence>
<proteinExistence type="predicted"/>
<comment type="caution">
    <text evidence="14">The sequence shown here is derived from an EMBL/GenBank/DDBJ whole genome shotgun (WGS) entry which is preliminary data.</text>
</comment>
<keyword evidence="6" id="KW-1133">Transmembrane helix</keyword>
<comment type="subcellular location">
    <subcellularLocation>
        <location evidence="2">Golgi apparatus membrane</location>
        <topology evidence="2">Single-pass type II membrane protein</topology>
    </subcellularLocation>
    <subcellularLocation>
        <location evidence="12">Golgi apparatus</location>
        <location evidence="12">Golgi stack membrane</location>
    </subcellularLocation>
</comment>
<feature type="domain" description="NAD-dependent epimerase/dehydratase" evidence="13">
    <location>
        <begin position="3"/>
        <end position="235"/>
    </location>
</feature>
<keyword evidence="4" id="KW-0210">Decarboxylase</keyword>
<evidence type="ECO:0000256" key="7">
    <source>
        <dbReference type="ARBA" id="ARBA00023027"/>
    </source>
</evidence>
<organism evidence="14 15">
    <name type="scientific">candidate division WOR-3 bacterium</name>
    <dbReference type="NCBI Taxonomy" id="2052148"/>
    <lineage>
        <taxon>Bacteria</taxon>
        <taxon>Bacteria division WOR-3</taxon>
    </lineage>
</organism>
<evidence type="ECO:0000256" key="12">
    <source>
        <dbReference type="ARBA" id="ARBA00037859"/>
    </source>
</evidence>
<dbReference type="Gene3D" id="3.40.50.720">
    <property type="entry name" value="NAD(P)-binding Rossmann-like Domain"/>
    <property type="match status" value="1"/>
</dbReference>
<dbReference type="InterPro" id="IPR001509">
    <property type="entry name" value="Epimerase_deHydtase"/>
</dbReference>
<dbReference type="GO" id="GO:0042732">
    <property type="term" value="P:D-xylose metabolic process"/>
    <property type="evidence" value="ECO:0007669"/>
    <property type="project" value="InterPro"/>
</dbReference>
<dbReference type="SUPFAM" id="SSF51735">
    <property type="entry name" value="NAD(P)-binding Rossmann-fold domains"/>
    <property type="match status" value="1"/>
</dbReference>
<keyword evidence="3" id="KW-0812">Transmembrane</keyword>
<dbReference type="Proteomes" id="UP000268469">
    <property type="component" value="Unassembled WGS sequence"/>
</dbReference>
<dbReference type="EMBL" id="QNBE01000014">
    <property type="protein sequence ID" value="RKX71218.1"/>
    <property type="molecule type" value="Genomic_DNA"/>
</dbReference>
<accession>A0A660SK94</accession>
<gene>
    <name evidence="14" type="ORF">DRP53_02405</name>
</gene>
<dbReference type="GO" id="GO:0048040">
    <property type="term" value="F:UDP-glucuronate decarboxylase activity"/>
    <property type="evidence" value="ECO:0007669"/>
    <property type="project" value="TreeGrafter"/>
</dbReference>
<evidence type="ECO:0000256" key="6">
    <source>
        <dbReference type="ARBA" id="ARBA00022989"/>
    </source>
</evidence>
<evidence type="ECO:0000313" key="14">
    <source>
        <dbReference type="EMBL" id="RKX71218.1"/>
    </source>
</evidence>
<evidence type="ECO:0000256" key="3">
    <source>
        <dbReference type="ARBA" id="ARBA00022692"/>
    </source>
</evidence>
<keyword evidence="8" id="KW-0333">Golgi apparatus</keyword>
<protein>
    <submittedName>
        <fullName evidence="14">SDR family NAD-dependent epimerase/dehydratase</fullName>
    </submittedName>
</protein>
<evidence type="ECO:0000259" key="13">
    <source>
        <dbReference type="Pfam" id="PF01370"/>
    </source>
</evidence>
<dbReference type="GO" id="GO:0033320">
    <property type="term" value="P:UDP-D-xylose biosynthetic process"/>
    <property type="evidence" value="ECO:0007669"/>
    <property type="project" value="UniProtKB-UniPathway"/>
</dbReference>